<protein>
    <submittedName>
        <fullName evidence="2">Galactose oxidase</fullName>
    </submittedName>
</protein>
<dbReference type="InterPro" id="IPR015915">
    <property type="entry name" value="Kelch-typ_b-propeller"/>
</dbReference>
<proteinExistence type="predicted"/>
<evidence type="ECO:0000313" key="2">
    <source>
        <dbReference type="EMBL" id="KAF0550646.1"/>
    </source>
</evidence>
<sequence length="143" mass="15903">MTKAFGVLWILDVVTYQWSIGNILNPIVDLALEGHTATLVDNYMLIAFGKTLMILYCLLISYLFKLVKTFIGLTGFFPNGNVSSKIFMLNVSQKDTYRWVTEFTQSTATTTTTTTTTITTSSSNLISSNTKITNSKNNSSIFL</sequence>
<dbReference type="Gene3D" id="2.120.10.80">
    <property type="entry name" value="Kelch-type beta propeller"/>
    <property type="match status" value="1"/>
</dbReference>
<organism evidence="2 3">
    <name type="scientific">Gigaspora margarita</name>
    <dbReference type="NCBI Taxonomy" id="4874"/>
    <lineage>
        <taxon>Eukaryota</taxon>
        <taxon>Fungi</taxon>
        <taxon>Fungi incertae sedis</taxon>
        <taxon>Mucoromycota</taxon>
        <taxon>Glomeromycotina</taxon>
        <taxon>Glomeromycetes</taxon>
        <taxon>Diversisporales</taxon>
        <taxon>Gigasporaceae</taxon>
        <taxon>Gigaspora</taxon>
    </lineage>
</organism>
<dbReference type="AlphaFoldDB" id="A0A8H4ETE7"/>
<evidence type="ECO:0000256" key="1">
    <source>
        <dbReference type="SAM" id="Phobius"/>
    </source>
</evidence>
<dbReference type="EMBL" id="WTPW01000082">
    <property type="protein sequence ID" value="KAF0550646.1"/>
    <property type="molecule type" value="Genomic_DNA"/>
</dbReference>
<keyword evidence="1" id="KW-0472">Membrane</keyword>
<dbReference type="Proteomes" id="UP000439903">
    <property type="component" value="Unassembled WGS sequence"/>
</dbReference>
<dbReference type="OrthoDB" id="2393475at2759"/>
<keyword evidence="3" id="KW-1185">Reference proteome</keyword>
<reference evidence="2 3" key="1">
    <citation type="journal article" date="2019" name="Environ. Microbiol.">
        <title>At the nexus of three kingdoms: the genome of the mycorrhizal fungus Gigaspora margarita provides insights into plant, endobacterial and fungal interactions.</title>
        <authorList>
            <person name="Venice F."/>
            <person name="Ghignone S."/>
            <person name="Salvioli di Fossalunga A."/>
            <person name="Amselem J."/>
            <person name="Novero M."/>
            <person name="Xianan X."/>
            <person name="Sedzielewska Toro K."/>
            <person name="Morin E."/>
            <person name="Lipzen A."/>
            <person name="Grigoriev I.V."/>
            <person name="Henrissat B."/>
            <person name="Martin F.M."/>
            <person name="Bonfante P."/>
        </authorList>
    </citation>
    <scope>NUCLEOTIDE SEQUENCE [LARGE SCALE GENOMIC DNA]</scope>
    <source>
        <strain evidence="2 3">BEG34</strain>
    </source>
</reference>
<keyword evidence="1" id="KW-1133">Transmembrane helix</keyword>
<gene>
    <name evidence="2" type="ORF">F8M41_024131</name>
</gene>
<evidence type="ECO:0000313" key="3">
    <source>
        <dbReference type="Proteomes" id="UP000439903"/>
    </source>
</evidence>
<feature type="transmembrane region" description="Helical" evidence="1">
    <location>
        <begin position="43"/>
        <end position="64"/>
    </location>
</feature>
<comment type="caution">
    <text evidence="2">The sequence shown here is derived from an EMBL/GenBank/DDBJ whole genome shotgun (WGS) entry which is preliminary data.</text>
</comment>
<accession>A0A8H4ETE7</accession>
<name>A0A8H4ETE7_GIGMA</name>
<keyword evidence="1" id="KW-0812">Transmembrane</keyword>